<gene>
    <name evidence="1" type="ordered locus">Krad_0789</name>
</gene>
<sequence length="180" mass="19838">MAGRRRPPLPTTGWSSVASYAGRVPVVVEVVTVIAAPPAVVFDLELDVDVHTASLARSGETATTSTGRRRLHLGDEVTLHARHLGLRWRMTSRITAHERPHRFVDEQIRGPFRALHHEHLFEDLGTRGTRMTDRMSITAPAGALGEVAAHLVLAPYLRRLLRHRATHVGQAAEAGRRPLA</sequence>
<dbReference type="STRING" id="266940.Krad_0789"/>
<name>A6W638_KINRD</name>
<dbReference type="HOGENOM" id="CLU_112936_0_0_11"/>
<dbReference type="eggNOG" id="COG4276">
    <property type="taxonomic scope" value="Bacteria"/>
</dbReference>
<dbReference type="AlphaFoldDB" id="A6W638"/>
<proteinExistence type="predicted"/>
<reference evidence="2" key="1">
    <citation type="journal article" date="2008" name="PLoS ONE">
        <title>Survival in nuclear waste, extreme resistance, and potential applications gleaned from the genome sequence of Kineococcus radiotolerans SRS30216.</title>
        <authorList>
            <person name="Bagwell C.E."/>
            <person name="Bhat S."/>
            <person name="Hawkins G.M."/>
            <person name="Smith B.W."/>
            <person name="Biswas T."/>
            <person name="Hoover T.R."/>
            <person name="Saunders E."/>
            <person name="Han C.S."/>
            <person name="Tsodikov O.V."/>
            <person name="Shimkets L.J."/>
        </authorList>
    </citation>
    <scope>NUCLEOTIDE SEQUENCE [LARGE SCALE GENOMIC DNA]</scope>
    <source>
        <strain evidence="2">ATCC BAA-149 / DSM 14245 / SRS30216</strain>
    </source>
</reference>
<evidence type="ECO:0000313" key="1">
    <source>
        <dbReference type="EMBL" id="ABS02277.1"/>
    </source>
</evidence>
<dbReference type="CDD" id="cd07820">
    <property type="entry name" value="SRPBCC_3"/>
    <property type="match status" value="1"/>
</dbReference>
<accession>A6W638</accession>
<dbReference type="KEGG" id="kra:Krad_0789"/>
<organism evidence="1 2">
    <name type="scientific">Kineococcus radiotolerans (strain ATCC BAA-149 / DSM 14245 / SRS30216)</name>
    <dbReference type="NCBI Taxonomy" id="266940"/>
    <lineage>
        <taxon>Bacteria</taxon>
        <taxon>Bacillati</taxon>
        <taxon>Actinomycetota</taxon>
        <taxon>Actinomycetes</taxon>
        <taxon>Kineosporiales</taxon>
        <taxon>Kineosporiaceae</taxon>
        <taxon>Kineococcus</taxon>
    </lineage>
</organism>
<dbReference type="InterPro" id="IPR019587">
    <property type="entry name" value="Polyketide_cyclase/dehydratase"/>
</dbReference>
<protein>
    <submittedName>
        <fullName evidence="1">Cyclase/dehydrase</fullName>
    </submittedName>
</protein>
<dbReference type="Proteomes" id="UP000001116">
    <property type="component" value="Chromosome"/>
</dbReference>
<dbReference type="Pfam" id="PF10604">
    <property type="entry name" value="Polyketide_cyc2"/>
    <property type="match status" value="1"/>
</dbReference>
<evidence type="ECO:0000313" key="2">
    <source>
        <dbReference type="Proteomes" id="UP000001116"/>
    </source>
</evidence>
<dbReference type="EMBL" id="CP000750">
    <property type="protein sequence ID" value="ABS02277.1"/>
    <property type="molecule type" value="Genomic_DNA"/>
</dbReference>
<dbReference type="SUPFAM" id="SSF55961">
    <property type="entry name" value="Bet v1-like"/>
    <property type="match status" value="1"/>
</dbReference>
<dbReference type="InterPro" id="IPR023393">
    <property type="entry name" value="START-like_dom_sf"/>
</dbReference>
<dbReference type="Gene3D" id="3.30.530.20">
    <property type="match status" value="1"/>
</dbReference>
<keyword evidence="2" id="KW-1185">Reference proteome</keyword>